<comment type="domain">
    <text evidence="5">The RxLR-dEER motif acts to carry the protein into the host cell cytoplasm through binding to cell surface phosphatidylinositol-3-phosphate.</text>
</comment>
<reference evidence="7" key="1">
    <citation type="journal article" date="2011" name="Plant Cell">
        <title>Transcriptional programming and functional interactions within the Phytophthora sojae RXLR effector repertoire.</title>
        <authorList>
            <person name="Wang Q."/>
            <person name="Han C."/>
            <person name="Ferreira A.O."/>
            <person name="Yu X."/>
            <person name="Ye W."/>
            <person name="Tripathy S."/>
            <person name="Kale S.D."/>
            <person name="Gu B."/>
            <person name="Sheng Y."/>
            <person name="Sui Y."/>
            <person name="Wang X."/>
            <person name="Zhang Z."/>
            <person name="Cheng B."/>
            <person name="Dong S."/>
            <person name="Shan W."/>
            <person name="Zheng X."/>
            <person name="Dou D."/>
            <person name="Tyler B.M."/>
            <person name="Wang Y."/>
        </authorList>
    </citation>
    <scope>NUCLEOTIDE SEQUENCE</scope>
    <source>
        <strain evidence="7">P7076</strain>
    </source>
</reference>
<evidence type="ECO:0000256" key="2">
    <source>
        <dbReference type="ARBA" id="ARBA00010400"/>
    </source>
</evidence>
<keyword evidence="3 5" id="KW-0964">Secreted</keyword>
<dbReference type="AlphaFoldDB" id="G1FTA1"/>
<organism evidence="7">
    <name type="scientific">Phytophthora sojae</name>
    <name type="common">Soybean stem and root rot agent</name>
    <name type="synonym">Phytophthora megasperma f. sp. glycines</name>
    <dbReference type="NCBI Taxonomy" id="67593"/>
    <lineage>
        <taxon>Eukaryota</taxon>
        <taxon>Sar</taxon>
        <taxon>Stramenopiles</taxon>
        <taxon>Oomycota</taxon>
        <taxon>Peronosporomycetes</taxon>
        <taxon>Peronosporales</taxon>
        <taxon>Peronosporaceae</taxon>
        <taxon>Phytophthora</taxon>
    </lineage>
</organism>
<evidence type="ECO:0000256" key="1">
    <source>
        <dbReference type="ARBA" id="ARBA00004613"/>
    </source>
</evidence>
<evidence type="ECO:0000256" key="6">
    <source>
        <dbReference type="SAM" id="MobiDB-lite"/>
    </source>
</evidence>
<evidence type="ECO:0000313" key="7">
    <source>
        <dbReference type="EMBL" id="AEK81339.1"/>
    </source>
</evidence>
<dbReference type="VEuPathDB" id="FungiDB:PHYSODRAFT_284400"/>
<proteinExistence type="inferred from homology"/>
<feature type="chain" id="PRO_5003412451" description="RxLR effector protein" evidence="5">
    <location>
        <begin position="23"/>
        <end position="220"/>
    </location>
</feature>
<comment type="similarity">
    <text evidence="2 5">Belongs to the RxLR effector family.</text>
</comment>
<gene>
    <name evidence="7" type="primary">Avh</name>
</gene>
<protein>
    <recommendedName>
        <fullName evidence="5">RxLR effector protein</fullName>
    </recommendedName>
</protein>
<keyword evidence="4 5" id="KW-0732">Signal</keyword>
<comment type="subcellular location">
    <subcellularLocation>
        <location evidence="1 5">Secreted</location>
    </subcellularLocation>
</comment>
<feature type="signal peptide" evidence="5">
    <location>
        <begin position="1"/>
        <end position="22"/>
    </location>
</feature>
<dbReference type="Pfam" id="PF16810">
    <property type="entry name" value="RXLR"/>
    <property type="match status" value="1"/>
</dbReference>
<feature type="region of interest" description="Disordered" evidence="6">
    <location>
        <begin position="28"/>
        <end position="50"/>
    </location>
</feature>
<name>G1FTA1_PHYSO</name>
<dbReference type="InterPro" id="IPR031825">
    <property type="entry name" value="RXLR"/>
</dbReference>
<accession>G1FTA1</accession>
<evidence type="ECO:0000256" key="5">
    <source>
        <dbReference type="RuleBase" id="RU367124"/>
    </source>
</evidence>
<evidence type="ECO:0000256" key="4">
    <source>
        <dbReference type="ARBA" id="ARBA00022729"/>
    </source>
</evidence>
<comment type="function">
    <text evidence="5">Effector that suppresses plant defense responses during pathogen infection.</text>
</comment>
<evidence type="ECO:0000256" key="3">
    <source>
        <dbReference type="ARBA" id="ARBA00022525"/>
    </source>
</evidence>
<dbReference type="EMBL" id="JN254526">
    <property type="protein sequence ID" value="AEK81339.1"/>
    <property type="molecule type" value="Genomic_DNA"/>
</dbReference>
<sequence>MGLRYVVAFVALALMRLERSGAVPTDPTGILTSDLPPPDAPLRNPLQTTKQTDEAKRFLRKLRGGKNTDTALDSEEERVPSLSTIANALGTLGNAVKSKGEMSLWLSLGLTPQQVLSILQVVSRQDDNYKIYTKYFFRYYVKYLDEPLSRFSPKTIDDIWNARLHDWLSNTLSPPQVFEKLGLTGPWALARDHTNYKYFDKYQKMWGDLQLRESKRLDKF</sequence>